<evidence type="ECO:0000256" key="7">
    <source>
        <dbReference type="ARBA" id="ARBA00023136"/>
    </source>
</evidence>
<dbReference type="STRING" id="662755.CRES_1583"/>
<evidence type="ECO:0000256" key="8">
    <source>
        <dbReference type="SAM" id="MobiDB-lite"/>
    </source>
</evidence>
<feature type="region of interest" description="Disordered" evidence="8">
    <location>
        <begin position="517"/>
        <end position="551"/>
    </location>
</feature>
<dbReference type="GO" id="GO:0055085">
    <property type="term" value="P:transmembrane transport"/>
    <property type="evidence" value="ECO:0007669"/>
    <property type="project" value="TreeGrafter"/>
</dbReference>
<keyword evidence="5 9" id="KW-0812">Transmembrane</keyword>
<dbReference type="AlphaFoldDB" id="F8E065"/>
<evidence type="ECO:0000256" key="3">
    <source>
        <dbReference type="ARBA" id="ARBA00022448"/>
    </source>
</evidence>
<feature type="transmembrane region" description="Helical" evidence="9">
    <location>
        <begin position="344"/>
        <end position="361"/>
    </location>
</feature>
<dbReference type="PANTHER" id="PTHR21716:SF53">
    <property type="entry name" value="PERMEASE PERM-RELATED"/>
    <property type="match status" value="1"/>
</dbReference>
<feature type="transmembrane region" description="Helical" evidence="9">
    <location>
        <begin position="367"/>
        <end position="386"/>
    </location>
</feature>
<dbReference type="KEGG" id="crd:CRES_1583"/>
<name>F8E065_CORRG</name>
<proteinExistence type="inferred from homology"/>
<feature type="transmembrane region" description="Helical" evidence="9">
    <location>
        <begin position="437"/>
        <end position="468"/>
    </location>
</feature>
<feature type="compositionally biased region" description="Basic and acidic residues" evidence="8">
    <location>
        <begin position="9"/>
        <end position="20"/>
    </location>
</feature>
<dbReference type="PANTHER" id="PTHR21716">
    <property type="entry name" value="TRANSMEMBRANE PROTEIN"/>
    <property type="match status" value="1"/>
</dbReference>
<dbReference type="HOGENOM" id="CLU_031275_3_0_11"/>
<dbReference type="OrthoDB" id="9784366at2"/>
<keyword evidence="7 9" id="KW-0472">Membrane</keyword>
<feature type="compositionally biased region" description="Basic and acidic residues" evidence="8">
    <location>
        <begin position="38"/>
        <end position="53"/>
    </location>
</feature>
<evidence type="ECO:0000256" key="6">
    <source>
        <dbReference type="ARBA" id="ARBA00022989"/>
    </source>
</evidence>
<dbReference type="RefSeq" id="WP_013888924.1">
    <property type="nucleotide sequence ID" value="NC_015673.1"/>
</dbReference>
<evidence type="ECO:0000256" key="5">
    <source>
        <dbReference type="ARBA" id="ARBA00022692"/>
    </source>
</evidence>
<feature type="transmembrane region" description="Helical" evidence="9">
    <location>
        <begin position="198"/>
        <end position="219"/>
    </location>
</feature>
<feature type="transmembrane region" description="Helical" evidence="9">
    <location>
        <begin position="165"/>
        <end position="186"/>
    </location>
</feature>
<feature type="transmembrane region" description="Helical" evidence="9">
    <location>
        <begin position="393"/>
        <end position="417"/>
    </location>
</feature>
<feature type="transmembrane region" description="Helical" evidence="9">
    <location>
        <begin position="278"/>
        <end position="303"/>
    </location>
</feature>
<dbReference type="Proteomes" id="UP000000492">
    <property type="component" value="Chromosome"/>
</dbReference>
<sequence length="566" mass="61057">MTQGPSNRDLGEDRGGRDFADFLAGSSRMDTQSNLPLPDDKKAESDNRVSAREEMEDLTPGLPVAGQKDSEKTASRSDKLMTEVDSSATRSATSHESSTAHALSKDQKKAAKDQSDTTYDEGLRPELRDRAEVIGSSVRWFAGWCLRFIIMGVAAYVASLVFAKLWSGILPVLLSLIVCTVLWPVVRTLRKFKIPNGIAVALTILGFFALIGGIFAAIAPSAVEQSRKLATQANDGIGEVRQWLQGPPVNLQESQFEDAVNQATEWLQQKSGDIASQAAAGASATLSALVTLFIMLVLTFFFLKDGEKFLPMLRRVTGRRVGWHLTEVLTRCWNTLSGFIRTQAIVSFIDAFFIGLGLVILDVPLAGALAILTFFGGFIPMVGAFVAGALSVLIALVAINVQTALIVLAIVVAVQQLEGNILQPLLQSRAMDIHPVIVLLSVTLGSTLFGIIGAFLAVPVAAVLAVILRYMGDLTDLATGEKTAQEIKFVTTAGSLTGRQSEEAAMRRRELLRPVLRMASSNKGDKKDGSATESVEVAEETSKESEAPTGVKQLSRLFDRFRRGSK</sequence>
<dbReference type="eggNOG" id="COG0628">
    <property type="taxonomic scope" value="Bacteria"/>
</dbReference>
<dbReference type="InterPro" id="IPR002549">
    <property type="entry name" value="AI-2E-like"/>
</dbReference>
<evidence type="ECO:0000256" key="9">
    <source>
        <dbReference type="SAM" id="Phobius"/>
    </source>
</evidence>
<feature type="compositionally biased region" description="Basic and acidic residues" evidence="8">
    <location>
        <begin position="103"/>
        <end position="121"/>
    </location>
</feature>
<dbReference type="EMBL" id="CP002857">
    <property type="protein sequence ID" value="AEI09936.1"/>
    <property type="molecule type" value="Genomic_DNA"/>
</dbReference>
<feature type="compositionally biased region" description="Basic and acidic residues" evidence="8">
    <location>
        <begin position="68"/>
        <end position="82"/>
    </location>
</feature>
<evidence type="ECO:0000313" key="10">
    <source>
        <dbReference type="EMBL" id="AEI09936.1"/>
    </source>
</evidence>
<keyword evidence="6 9" id="KW-1133">Transmembrane helix</keyword>
<evidence type="ECO:0000256" key="4">
    <source>
        <dbReference type="ARBA" id="ARBA00022475"/>
    </source>
</evidence>
<comment type="similarity">
    <text evidence="2">Belongs to the autoinducer-2 exporter (AI-2E) (TC 2.A.86) family.</text>
</comment>
<evidence type="ECO:0000256" key="1">
    <source>
        <dbReference type="ARBA" id="ARBA00004651"/>
    </source>
</evidence>
<keyword evidence="4" id="KW-1003">Cell membrane</keyword>
<comment type="subcellular location">
    <subcellularLocation>
        <location evidence="1">Cell membrane</location>
        <topology evidence="1">Multi-pass membrane protein</topology>
    </subcellularLocation>
</comment>
<reference evidence="10 11" key="1">
    <citation type="journal article" date="2012" name="BMC Genomics">
        <title>Complete genome sequence, lifestyle, and multi-drug resistance of the human pathogen Corynebacterium resistens DSM 45100 isolated from blood samples of a leukemia patient.</title>
        <authorList>
            <person name="Schroder J."/>
            <person name="Maus I."/>
            <person name="Meyer K."/>
            <person name="Wordemann S."/>
            <person name="Blom J."/>
            <person name="Jaenicke S."/>
            <person name="Schneider J."/>
            <person name="Trost E."/>
            <person name="Tauch A."/>
        </authorList>
    </citation>
    <scope>NUCLEOTIDE SEQUENCE [LARGE SCALE GENOMIC DNA]</scope>
    <source>
        <strain evidence="11">DSM 45100 / JCM 12819 / CCUG 50093 / GTC 2026 / SICGH 158</strain>
    </source>
</reference>
<evidence type="ECO:0000313" key="11">
    <source>
        <dbReference type="Proteomes" id="UP000000492"/>
    </source>
</evidence>
<dbReference type="GO" id="GO:0005886">
    <property type="term" value="C:plasma membrane"/>
    <property type="evidence" value="ECO:0007669"/>
    <property type="project" value="UniProtKB-SubCell"/>
</dbReference>
<feature type="region of interest" description="Disordered" evidence="8">
    <location>
        <begin position="1"/>
        <end position="121"/>
    </location>
</feature>
<evidence type="ECO:0000256" key="2">
    <source>
        <dbReference type="ARBA" id="ARBA00009773"/>
    </source>
</evidence>
<dbReference type="Pfam" id="PF01594">
    <property type="entry name" value="AI-2E_transport"/>
    <property type="match status" value="1"/>
</dbReference>
<feature type="transmembrane region" description="Helical" evidence="9">
    <location>
        <begin position="138"/>
        <end position="159"/>
    </location>
</feature>
<keyword evidence="3" id="KW-0813">Transport</keyword>
<gene>
    <name evidence="10" type="ordered locus">CRES_1583</name>
</gene>
<feature type="compositionally biased region" description="Low complexity" evidence="8">
    <location>
        <begin position="86"/>
        <end position="102"/>
    </location>
</feature>
<organism evidence="10 11">
    <name type="scientific">Corynebacterium resistens (strain DSM 45100 / JCM 12819 / GTC 2026 / SICGH 158)</name>
    <dbReference type="NCBI Taxonomy" id="662755"/>
    <lineage>
        <taxon>Bacteria</taxon>
        <taxon>Bacillati</taxon>
        <taxon>Actinomycetota</taxon>
        <taxon>Actinomycetes</taxon>
        <taxon>Mycobacteriales</taxon>
        <taxon>Corynebacteriaceae</taxon>
        <taxon>Corynebacterium</taxon>
    </lineage>
</organism>
<protein>
    <submittedName>
        <fullName evidence="10">Membrane protein</fullName>
    </submittedName>
</protein>
<keyword evidence="11" id="KW-1185">Reference proteome</keyword>
<accession>F8E065</accession>